<evidence type="ECO:0000256" key="1">
    <source>
        <dbReference type="ARBA" id="ARBA00022450"/>
    </source>
</evidence>
<keyword evidence="8" id="KW-1185">Reference proteome</keyword>
<dbReference type="SUPFAM" id="SSF47336">
    <property type="entry name" value="ACP-like"/>
    <property type="match status" value="1"/>
</dbReference>
<dbReference type="Gene3D" id="3.40.50.12780">
    <property type="entry name" value="N-terminal domain of ligase-like"/>
    <property type="match status" value="2"/>
</dbReference>
<dbReference type="InterPro" id="IPR000873">
    <property type="entry name" value="AMP-dep_synth/lig_dom"/>
</dbReference>
<dbReference type="CDD" id="cd05918">
    <property type="entry name" value="A_NRPS_SidN3_like"/>
    <property type="match status" value="1"/>
</dbReference>
<dbReference type="Gene3D" id="3.30.559.30">
    <property type="entry name" value="Nonribosomal peptide synthetase, condensation domain"/>
    <property type="match status" value="3"/>
</dbReference>
<dbReference type="Pfam" id="PF00550">
    <property type="entry name" value="PP-binding"/>
    <property type="match status" value="1"/>
</dbReference>
<dbReference type="PANTHER" id="PTHR45398:SF1">
    <property type="entry name" value="ENZYME, PUTATIVE (JCVI)-RELATED"/>
    <property type="match status" value="1"/>
</dbReference>
<dbReference type="OrthoDB" id="416786at2759"/>
<dbReference type="SMART" id="SM00823">
    <property type="entry name" value="PKS_PP"/>
    <property type="match status" value="1"/>
</dbReference>
<dbReference type="Gene3D" id="3.30.559.10">
    <property type="entry name" value="Chloramphenicol acetyltransferase-like domain"/>
    <property type="match status" value="2"/>
</dbReference>
<dbReference type="InterPro" id="IPR036736">
    <property type="entry name" value="ACP-like_sf"/>
</dbReference>
<accession>A0A9P4Q7S3</accession>
<evidence type="ECO:0000256" key="4">
    <source>
        <dbReference type="ARBA" id="ARBA00029454"/>
    </source>
</evidence>
<dbReference type="GO" id="GO:0031177">
    <property type="term" value="F:phosphopantetheine binding"/>
    <property type="evidence" value="ECO:0007669"/>
    <property type="project" value="InterPro"/>
</dbReference>
<evidence type="ECO:0000256" key="2">
    <source>
        <dbReference type="ARBA" id="ARBA00022553"/>
    </source>
</evidence>
<dbReference type="InterPro" id="IPR009081">
    <property type="entry name" value="PP-bd_ACP"/>
</dbReference>
<dbReference type="InterPro" id="IPR045851">
    <property type="entry name" value="AMP-bd_C_sf"/>
</dbReference>
<organism evidence="7 8">
    <name type="scientific">Polychaeton citri CBS 116435</name>
    <dbReference type="NCBI Taxonomy" id="1314669"/>
    <lineage>
        <taxon>Eukaryota</taxon>
        <taxon>Fungi</taxon>
        <taxon>Dikarya</taxon>
        <taxon>Ascomycota</taxon>
        <taxon>Pezizomycotina</taxon>
        <taxon>Dothideomycetes</taxon>
        <taxon>Dothideomycetidae</taxon>
        <taxon>Capnodiales</taxon>
        <taxon>Capnodiaceae</taxon>
        <taxon>Polychaeton</taxon>
    </lineage>
</organism>
<dbReference type="FunFam" id="3.30.300.30:FF:000015">
    <property type="entry name" value="Nonribosomal peptide synthase SidD"/>
    <property type="match status" value="1"/>
</dbReference>
<dbReference type="EMBL" id="MU003804">
    <property type="protein sequence ID" value="KAF2720006.1"/>
    <property type="molecule type" value="Genomic_DNA"/>
</dbReference>
<comment type="caution">
    <text evidence="7">The sequence shown here is derived from an EMBL/GenBank/DDBJ whole genome shotgun (WGS) entry which is preliminary data.</text>
</comment>
<dbReference type="FunFam" id="3.30.559.30:FF:000002">
    <property type="entry name" value="Nonribosomal peptide synthase Pes1"/>
    <property type="match status" value="1"/>
</dbReference>
<dbReference type="PROSITE" id="PS00455">
    <property type="entry name" value="AMP_BINDING"/>
    <property type="match status" value="1"/>
</dbReference>
<proteinExistence type="inferred from homology"/>
<dbReference type="InterPro" id="IPR001242">
    <property type="entry name" value="Condensation_dom"/>
</dbReference>
<dbReference type="CDD" id="cd19534">
    <property type="entry name" value="E_NRPS"/>
    <property type="match status" value="1"/>
</dbReference>
<dbReference type="Pfam" id="PF00668">
    <property type="entry name" value="Condensation"/>
    <property type="match status" value="4"/>
</dbReference>
<feature type="domain" description="Carrier" evidence="6">
    <location>
        <begin position="560"/>
        <end position="633"/>
    </location>
</feature>
<sequence>MVSKQDLSDIWNWNATPYETVSTCVQDLIAETVERQPEAPAICAWDGELTYAELDELSTRLAYRLVELGVGRGVTVPICSEKSMWTPVTMFAIMKAGGASVIFDVTQPDARVQSIFDQVKPLIVLTSAEQVTRGQRLLPDGLTLAIDRTYLDSLAATPSCTLPVGHPNDRICVFFTSGSTGSPKGIGINHTAFSSSVRYQSPRFSFDSRTRVFDFVSYSFDIAWFNFVHTFVKGACLCIPSEFERKNDLAGSIGRTRSTFAFLTPSVARALDPAELPALQMIAFGGEPLRLSDCSRWLPQTVTINTYGPAECTVIATVVPETFLPRDLSVGRGLGTNIWLTSPQDPAQLVSIGAVGEILIESPLLGEAYLNDPEKTAAAFLEGLPWLLRGAAGVSGRSGRVYRTGDLARYHPDGSLEFIGRKDTQVKIRGQRVELAEVEHHVHSHMPDDGKGSLIVAEMIKPKGTDRPTLVAFVVPPGAATMRDEELAETVKLLTKGLADKLSKAVPAYMIPTAYIPLVELPMTTTGKTDRRQLRHRAASLNVMHIGTDQGDVKIVTPNGDMEILLQSVVATVLNVPVASVSVETPFARLGGDSITAMQVVSRCRAREVSITMADILRFQTIRRIAIQCRLETVSRSVTEDEDADSNEPWPLSPIQKSFLDSNPDGHHSHFSQSFLLKMRVPASVDAFRKAALAIARRHPMLRARFRQVGGEWEQFVLPFSPAVIGFEEHLGNTNDDVVCRVQNRQKLLSIVEGPVFAIDVFHNHAEGQLVLLSAHHIVVDLVSWRVIWHDLQQCLDGMALAPPTLSFRKWCRLQRQEAEALTPASVLPSIPPQPRFDYWGITPEESIVAHSEILSHRLDAETTSLLMGKSNEAFRTEPIDIIVGMLDRSFRAVFTDREGPAIFVEGHGREDIDGQQLDVSETVGWFTTCYPLLIPAPQDDDPTAAVVATKDARQSIPGKGRPYFACQRYNSTGQSVLAQPDGMEILVNFVGRFQQLEDGSSRFARLKQPVHLAEASPCTRRFALLEIEIGVKNGQLDIEFSVNTHTLHQERLRQWLTAFAAGLSSTARRLVQCRPTLTTSDVPLLQISPVDCGSVCDQLNQLGILTHQILDIYPCSPLQEGLWLSKSRGAASYANVWIWSCEIKEGDKNVPPSLERLRQAWEIVIQRHSIFSTVFTEHPETGRAIQVLLKPATSLQVYHVDSYSSRPEVFLQGMKVPDFTASQPHYQVTICKGMNDEVACRLDISHALVDVASSYVIVSDLMTAYSNRHLAPVPQFRDAIEILERSSKPDKLRYWKAFLAGARPCTFPTRQPPDPALRKTHGFISVYLGRTTRIYEFCKQREITRAVLLQVAWALVLSRWTGTKEPCFGYLASGRDMPLDGIHDMVAPLINMLVGRVDLTLCGLDKVLKSTSESTIESLNHQHTSLAEIEHELPIGGQQLFNTSVTIYNIPTSAIPQDGLQLQEMGGDDPHEYDLSLTGELDGSATLLSLNFRYDTVGDAVANQVRDTLEAAIDFILQSDPLSSPAASFREEFFNAEVGLSEESANLYWQKELANAEAVQFPVLPAPNYRPNPKAALEHRIEGVLWPDLSLAATTAIRTAWALLQARYTAGTEVIFGVAVHSWEASTIVPVRIVIDDGITMEELFNQTYAQAKVMTPYERTGLHHIQQISDETARCCQFQSLITVQPKRDHDTTQTSDVGKRPEDGYALLIDFHLQDGYLQVQLRYDDTILDRVESTRILDQFEHILRQITSTDHARTTVSEIEMASDAELHDIWSWNSQTYETIGACVHEMIAETIQRQPDIQAVCAWDGQLTYAELDEYSTQLAYQLVHAGVGLGSIVPLCFEKSMWMPVAVLGVMKAGGASVALDVTLPQERLRNIVQQVDAKVIVSSVISASIAGHLGQSTVIIVDAKRLSEQQASSTPTLPRVTPSDR</sequence>
<dbReference type="InterPro" id="IPR020845">
    <property type="entry name" value="AMP-binding_CS"/>
</dbReference>
<dbReference type="PANTHER" id="PTHR45398">
    <property type="match status" value="1"/>
</dbReference>
<dbReference type="InterPro" id="IPR023213">
    <property type="entry name" value="CAT-like_dom_sf"/>
</dbReference>
<evidence type="ECO:0000313" key="7">
    <source>
        <dbReference type="EMBL" id="KAF2720006.1"/>
    </source>
</evidence>
<dbReference type="PROSITE" id="PS50075">
    <property type="entry name" value="CARRIER"/>
    <property type="match status" value="1"/>
</dbReference>
<dbReference type="InterPro" id="IPR020806">
    <property type="entry name" value="PKS_PP-bd"/>
</dbReference>
<dbReference type="InterPro" id="IPR042099">
    <property type="entry name" value="ANL_N_sf"/>
</dbReference>
<dbReference type="Proteomes" id="UP000799441">
    <property type="component" value="Unassembled WGS sequence"/>
</dbReference>
<dbReference type="CDD" id="cd19542">
    <property type="entry name" value="CT_NRPS-like"/>
    <property type="match status" value="1"/>
</dbReference>
<comment type="similarity">
    <text evidence="4">Belongs to the NRP synthetase family.</text>
</comment>
<dbReference type="GO" id="GO:0016874">
    <property type="term" value="F:ligase activity"/>
    <property type="evidence" value="ECO:0007669"/>
    <property type="project" value="UniProtKB-KW"/>
</dbReference>
<keyword evidence="1" id="KW-0596">Phosphopantetheine</keyword>
<evidence type="ECO:0000256" key="5">
    <source>
        <dbReference type="SAM" id="MobiDB-lite"/>
    </source>
</evidence>
<evidence type="ECO:0000313" key="8">
    <source>
        <dbReference type="Proteomes" id="UP000799441"/>
    </source>
</evidence>
<feature type="region of interest" description="Disordered" evidence="5">
    <location>
        <begin position="637"/>
        <end position="658"/>
    </location>
</feature>
<evidence type="ECO:0000256" key="3">
    <source>
        <dbReference type="ARBA" id="ARBA00022598"/>
    </source>
</evidence>
<keyword evidence="2" id="KW-0597">Phosphoprotein</keyword>
<protein>
    <submittedName>
        <fullName evidence="7">Acetyl-CoA synthetase-like protein</fullName>
    </submittedName>
</protein>
<gene>
    <name evidence="7" type="ORF">K431DRAFT_339667</name>
</gene>
<evidence type="ECO:0000259" key="6">
    <source>
        <dbReference type="PROSITE" id="PS50075"/>
    </source>
</evidence>
<dbReference type="SUPFAM" id="SSF52777">
    <property type="entry name" value="CoA-dependent acyltransferases"/>
    <property type="match status" value="5"/>
</dbReference>
<keyword evidence="3" id="KW-0436">Ligase</keyword>
<feature type="non-terminal residue" evidence="7">
    <location>
        <position position="1934"/>
    </location>
</feature>
<reference evidence="7" key="1">
    <citation type="journal article" date="2020" name="Stud. Mycol.">
        <title>101 Dothideomycetes genomes: a test case for predicting lifestyles and emergence of pathogens.</title>
        <authorList>
            <person name="Haridas S."/>
            <person name="Albert R."/>
            <person name="Binder M."/>
            <person name="Bloem J."/>
            <person name="Labutti K."/>
            <person name="Salamov A."/>
            <person name="Andreopoulos B."/>
            <person name="Baker S."/>
            <person name="Barry K."/>
            <person name="Bills G."/>
            <person name="Bluhm B."/>
            <person name="Cannon C."/>
            <person name="Castanera R."/>
            <person name="Culley D."/>
            <person name="Daum C."/>
            <person name="Ezra D."/>
            <person name="Gonzalez J."/>
            <person name="Henrissat B."/>
            <person name="Kuo A."/>
            <person name="Liang C."/>
            <person name="Lipzen A."/>
            <person name="Lutzoni F."/>
            <person name="Magnuson J."/>
            <person name="Mondo S."/>
            <person name="Nolan M."/>
            <person name="Ohm R."/>
            <person name="Pangilinan J."/>
            <person name="Park H.-J."/>
            <person name="Ramirez L."/>
            <person name="Alfaro M."/>
            <person name="Sun H."/>
            <person name="Tritt A."/>
            <person name="Yoshinaga Y."/>
            <person name="Zwiers L.-H."/>
            <person name="Turgeon B."/>
            <person name="Goodwin S."/>
            <person name="Spatafora J."/>
            <person name="Crous P."/>
            <person name="Grigoriev I."/>
        </authorList>
    </citation>
    <scope>NUCLEOTIDE SEQUENCE</scope>
    <source>
        <strain evidence="7">CBS 116435</strain>
    </source>
</reference>
<dbReference type="Pfam" id="PF00501">
    <property type="entry name" value="AMP-binding"/>
    <property type="match status" value="2"/>
</dbReference>
<dbReference type="Gene3D" id="1.10.1200.10">
    <property type="entry name" value="ACP-like"/>
    <property type="match status" value="1"/>
</dbReference>
<name>A0A9P4Q7S3_9PEZI</name>
<dbReference type="SUPFAM" id="SSF56801">
    <property type="entry name" value="Acetyl-CoA synthetase-like"/>
    <property type="match status" value="2"/>
</dbReference>
<dbReference type="Gene3D" id="3.30.300.30">
    <property type="match status" value="1"/>
</dbReference>